<evidence type="ECO:0000256" key="5">
    <source>
        <dbReference type="ARBA" id="ARBA00022679"/>
    </source>
</evidence>
<dbReference type="PANTHER" id="PTHR10937:SF0">
    <property type="entry name" value="GLUTAMINE--FRUCTOSE-6-PHOSPHATE TRANSAMINASE (ISOMERIZING)"/>
    <property type="match status" value="1"/>
</dbReference>
<evidence type="ECO:0000259" key="9">
    <source>
        <dbReference type="PROSITE" id="PS51278"/>
    </source>
</evidence>
<dbReference type="InterPro" id="IPR035466">
    <property type="entry name" value="GlmS/AgaS_SIS"/>
</dbReference>
<keyword evidence="6" id="KW-0677">Repeat</keyword>
<dbReference type="NCBIfam" id="NF001484">
    <property type="entry name" value="PRK00331.1"/>
    <property type="match status" value="1"/>
</dbReference>
<feature type="active site" description="For Fru-6P isomerization activity" evidence="8">
    <location>
        <position position="610"/>
    </location>
</feature>
<dbReference type="RefSeq" id="WP_163396345.1">
    <property type="nucleotide sequence ID" value="NZ_BMKP01000012.1"/>
</dbReference>
<evidence type="ECO:0000259" key="10">
    <source>
        <dbReference type="PROSITE" id="PS51464"/>
    </source>
</evidence>
<proteinExistence type="inferred from homology"/>
<comment type="subunit">
    <text evidence="8">Homodimer.</text>
</comment>
<dbReference type="GO" id="GO:0008483">
    <property type="term" value="F:transaminase activity"/>
    <property type="evidence" value="ECO:0007669"/>
    <property type="project" value="UniProtKB-KW"/>
</dbReference>
<evidence type="ECO:0000256" key="4">
    <source>
        <dbReference type="ARBA" id="ARBA00022576"/>
    </source>
</evidence>
<comment type="subcellular location">
    <subcellularLocation>
        <location evidence="8">Cytoplasm</location>
    </subcellularLocation>
</comment>
<dbReference type="InterPro" id="IPR029055">
    <property type="entry name" value="Ntn_hydrolases_N"/>
</dbReference>
<keyword evidence="5 8" id="KW-0808">Transferase</keyword>
<evidence type="ECO:0000256" key="8">
    <source>
        <dbReference type="HAMAP-Rule" id="MF_00164"/>
    </source>
</evidence>
<feature type="domain" description="SIS" evidence="10">
    <location>
        <begin position="464"/>
        <end position="605"/>
    </location>
</feature>
<evidence type="ECO:0000313" key="11">
    <source>
        <dbReference type="EMBL" id="GGF26959.1"/>
    </source>
</evidence>
<evidence type="ECO:0000313" key="12">
    <source>
        <dbReference type="Proteomes" id="UP000655016"/>
    </source>
</evidence>
<gene>
    <name evidence="8 11" type="primary">glmS</name>
    <name evidence="11" type="ORF">GCM10011518_40330</name>
</gene>
<evidence type="ECO:0000256" key="7">
    <source>
        <dbReference type="ARBA" id="ARBA00022962"/>
    </source>
</evidence>
<dbReference type="PROSITE" id="PS51278">
    <property type="entry name" value="GATASE_TYPE_2"/>
    <property type="match status" value="1"/>
</dbReference>
<dbReference type="SUPFAM" id="SSF56235">
    <property type="entry name" value="N-terminal nucleophile aminohydrolases (Ntn hydrolases)"/>
    <property type="match status" value="1"/>
</dbReference>
<dbReference type="Gene3D" id="3.60.20.10">
    <property type="entry name" value="Glutamine Phosphoribosylpyrophosphate, subunit 1, domain 1"/>
    <property type="match status" value="1"/>
</dbReference>
<reference evidence="12" key="1">
    <citation type="journal article" date="2019" name="Int. J. Syst. Evol. Microbiol.">
        <title>The Global Catalogue of Microorganisms (GCM) 10K type strain sequencing project: providing services to taxonomists for standard genome sequencing and annotation.</title>
        <authorList>
            <consortium name="The Broad Institute Genomics Platform"/>
            <consortium name="The Broad Institute Genome Sequencing Center for Infectious Disease"/>
            <person name="Wu L."/>
            <person name="Ma J."/>
        </authorList>
    </citation>
    <scope>NUCLEOTIDE SEQUENCE [LARGE SCALE GENOMIC DNA]</scope>
    <source>
        <strain evidence="12">CGMCC 1.16060</strain>
    </source>
</reference>
<dbReference type="Pfam" id="PF13522">
    <property type="entry name" value="GATase_6"/>
    <property type="match status" value="1"/>
</dbReference>
<dbReference type="HAMAP" id="MF_00164">
    <property type="entry name" value="GlmS"/>
    <property type="match status" value="1"/>
</dbReference>
<evidence type="ECO:0000256" key="2">
    <source>
        <dbReference type="ARBA" id="ARBA00012916"/>
    </source>
</evidence>
<accession>A0ABQ1UVN7</accession>
<dbReference type="PROSITE" id="PS51464">
    <property type="entry name" value="SIS"/>
    <property type="match status" value="2"/>
</dbReference>
<dbReference type="InterPro" id="IPR047084">
    <property type="entry name" value="GFAT_N"/>
</dbReference>
<feature type="domain" description="SIS" evidence="10">
    <location>
        <begin position="292"/>
        <end position="431"/>
    </location>
</feature>
<dbReference type="CDD" id="cd05009">
    <property type="entry name" value="SIS_GlmS_GlmD_2"/>
    <property type="match status" value="1"/>
</dbReference>
<sequence length="615" mass="67929">MCGIVGYIGHREAYPIVIKGLKRLEYRGYDSAGVMLYDQENIKLCKTKGKVSDLEEKAKADFTTNGVIGIGHTRWATHGIPNDVNSHPHLSNSGELVIIHNGIIENYAPLKEELIKRGYTFKSDTDTEVLVNLIEEVQKKENIKLGKAVQIALNQVIGAYAIAVFDKKNPDEIVAARLGSPLAIGVGEDEFFIASDASPFIEYTSNAIYLEDGEMANIRLHKPLKVRKIKDDSLVDPYIQELQMNLEQIEKGGYDHFMLKEIYEQPNVIKDTYRGRLHANEGIVQMAGVEDNIEKFLNAQRILIVACGTSWHAGLVAEYIFEEFTRIPVEVEYASEFRYRNPIINKNDVVIAISQSGETADTMAAIKLAKENGAFVFGVCNVVGSSISRESHAGAYTHAGPEIGVASTKAFTTQITVLTMIALRLGKAKGTLSNTDFHTFLQELEIIPEKVAEALETNERAKEIAAAFKDAPNCLYLGRGYNFPVALEGALKLKEISYIHAEGYPAAEMKHGPIALIDEQMPVIVIAPKQGHYDKIVSNIQEIKSRSGKIIAVVTKGDTQVRELADYVIEIPETSDALSPLITTIPLQLLSYHIAVMRGCNVDQPRNLAKSVTVE</sequence>
<feature type="domain" description="Glutamine amidotransferase type-2" evidence="9">
    <location>
        <begin position="2"/>
        <end position="221"/>
    </location>
</feature>
<feature type="active site" description="Nucleophile; for GATase activity" evidence="8">
    <location>
        <position position="2"/>
    </location>
</feature>
<dbReference type="InterPro" id="IPR001347">
    <property type="entry name" value="SIS_dom"/>
</dbReference>
<keyword evidence="7" id="KW-0315">Glutamine amidotransferase</keyword>
<keyword evidence="4 8" id="KW-0032">Aminotransferase</keyword>
<comment type="caution">
    <text evidence="11">The sequence shown here is derived from an EMBL/GenBank/DDBJ whole genome shotgun (WGS) entry which is preliminary data.</text>
</comment>
<evidence type="ECO:0000256" key="6">
    <source>
        <dbReference type="ARBA" id="ARBA00022737"/>
    </source>
</evidence>
<dbReference type="CDD" id="cd05008">
    <property type="entry name" value="SIS_GlmS_GlmD_1"/>
    <property type="match status" value="1"/>
</dbReference>
<dbReference type="InterPro" id="IPR035490">
    <property type="entry name" value="GlmS/FrlB_SIS"/>
</dbReference>
<keyword evidence="12" id="KW-1185">Reference proteome</keyword>
<protein>
    <recommendedName>
        <fullName evidence="3 8">Glutamine--fructose-6-phosphate aminotransferase [isomerizing]</fullName>
        <ecNumber evidence="2 8">2.6.1.16</ecNumber>
    </recommendedName>
    <alternativeName>
        <fullName evidence="8">D-fructose-6-phosphate amidotransferase</fullName>
    </alternativeName>
    <alternativeName>
        <fullName evidence="8">GFAT</fullName>
    </alternativeName>
    <alternativeName>
        <fullName evidence="8">Glucosamine-6-phosphate synthase</fullName>
    </alternativeName>
    <alternativeName>
        <fullName evidence="8">Hexosephosphate aminotransferase</fullName>
    </alternativeName>
    <alternativeName>
        <fullName evidence="8">L-glutamine--D-fructose-6-phosphate amidotransferase</fullName>
    </alternativeName>
</protein>
<comment type="catalytic activity">
    <reaction evidence="1 8">
        <text>D-fructose 6-phosphate + L-glutamine = D-glucosamine 6-phosphate + L-glutamate</text>
        <dbReference type="Rhea" id="RHEA:13237"/>
        <dbReference type="ChEBI" id="CHEBI:29985"/>
        <dbReference type="ChEBI" id="CHEBI:58359"/>
        <dbReference type="ChEBI" id="CHEBI:58725"/>
        <dbReference type="ChEBI" id="CHEBI:61527"/>
        <dbReference type="EC" id="2.6.1.16"/>
    </reaction>
</comment>
<evidence type="ECO:0000256" key="1">
    <source>
        <dbReference type="ARBA" id="ARBA00001031"/>
    </source>
</evidence>
<evidence type="ECO:0000256" key="3">
    <source>
        <dbReference type="ARBA" id="ARBA00016090"/>
    </source>
</evidence>
<dbReference type="SUPFAM" id="SSF53697">
    <property type="entry name" value="SIS domain"/>
    <property type="match status" value="1"/>
</dbReference>
<comment type="function">
    <text evidence="8">Catalyzes the first step in hexosamine metabolism, converting fructose-6P into glucosamine-6P using glutamine as a nitrogen source.</text>
</comment>
<feature type="initiator methionine" description="Removed" evidence="8">
    <location>
        <position position="1"/>
    </location>
</feature>
<dbReference type="InterPro" id="IPR017932">
    <property type="entry name" value="GATase_2_dom"/>
</dbReference>
<name>A0ABQ1UVN7_9FLAO</name>
<dbReference type="InterPro" id="IPR005855">
    <property type="entry name" value="GFAT"/>
</dbReference>
<dbReference type="PANTHER" id="PTHR10937">
    <property type="entry name" value="GLUCOSAMINE--FRUCTOSE-6-PHOSPHATE AMINOTRANSFERASE, ISOMERIZING"/>
    <property type="match status" value="1"/>
</dbReference>
<dbReference type="CDD" id="cd00714">
    <property type="entry name" value="GFAT"/>
    <property type="match status" value="1"/>
</dbReference>
<dbReference type="NCBIfam" id="TIGR01135">
    <property type="entry name" value="glmS"/>
    <property type="match status" value="1"/>
</dbReference>
<keyword evidence="8" id="KW-0963">Cytoplasm</keyword>
<dbReference type="InterPro" id="IPR046348">
    <property type="entry name" value="SIS_dom_sf"/>
</dbReference>
<dbReference type="EC" id="2.6.1.16" evidence="2 8"/>
<organism evidence="11 12">
    <name type="scientific">Flavobacterium limi</name>
    <dbReference type="NCBI Taxonomy" id="2045105"/>
    <lineage>
        <taxon>Bacteria</taxon>
        <taxon>Pseudomonadati</taxon>
        <taxon>Bacteroidota</taxon>
        <taxon>Flavobacteriia</taxon>
        <taxon>Flavobacteriales</taxon>
        <taxon>Flavobacteriaceae</taxon>
        <taxon>Flavobacterium</taxon>
    </lineage>
</organism>
<dbReference type="Proteomes" id="UP000655016">
    <property type="component" value="Unassembled WGS sequence"/>
</dbReference>
<dbReference type="Pfam" id="PF01380">
    <property type="entry name" value="SIS"/>
    <property type="match status" value="2"/>
</dbReference>
<dbReference type="Gene3D" id="3.40.50.10490">
    <property type="entry name" value="Glucose-6-phosphate isomerase like protein, domain 1"/>
    <property type="match status" value="2"/>
</dbReference>
<dbReference type="EMBL" id="BMKP01000012">
    <property type="protein sequence ID" value="GGF26959.1"/>
    <property type="molecule type" value="Genomic_DNA"/>
</dbReference>